<organism evidence="2 3">
    <name type="scientific">Oldenlandia corymbosa var. corymbosa</name>
    <dbReference type="NCBI Taxonomy" id="529605"/>
    <lineage>
        <taxon>Eukaryota</taxon>
        <taxon>Viridiplantae</taxon>
        <taxon>Streptophyta</taxon>
        <taxon>Embryophyta</taxon>
        <taxon>Tracheophyta</taxon>
        <taxon>Spermatophyta</taxon>
        <taxon>Magnoliopsida</taxon>
        <taxon>eudicotyledons</taxon>
        <taxon>Gunneridae</taxon>
        <taxon>Pentapetalae</taxon>
        <taxon>asterids</taxon>
        <taxon>lamiids</taxon>
        <taxon>Gentianales</taxon>
        <taxon>Rubiaceae</taxon>
        <taxon>Rubioideae</taxon>
        <taxon>Spermacoceae</taxon>
        <taxon>Hedyotis-Oldenlandia complex</taxon>
        <taxon>Oldenlandia</taxon>
    </lineage>
</organism>
<feature type="compositionally biased region" description="Basic and acidic residues" evidence="1">
    <location>
        <begin position="11"/>
        <end position="31"/>
    </location>
</feature>
<feature type="compositionally biased region" description="Basic and acidic residues" evidence="1">
    <location>
        <begin position="97"/>
        <end position="109"/>
    </location>
</feature>
<accession>A0AAV1DLL1</accession>
<proteinExistence type="predicted"/>
<evidence type="ECO:0000256" key="1">
    <source>
        <dbReference type="SAM" id="MobiDB-lite"/>
    </source>
</evidence>
<gene>
    <name evidence="2" type="ORF">OLC1_LOCUS16760</name>
</gene>
<dbReference type="Proteomes" id="UP001161247">
    <property type="component" value="Chromosome 6"/>
</dbReference>
<dbReference type="EMBL" id="OX459123">
    <property type="protein sequence ID" value="CAI9108732.1"/>
    <property type="molecule type" value="Genomic_DNA"/>
</dbReference>
<name>A0AAV1DLL1_OLDCO</name>
<feature type="compositionally biased region" description="Basic and acidic residues" evidence="1">
    <location>
        <begin position="38"/>
        <end position="61"/>
    </location>
</feature>
<feature type="region of interest" description="Disordered" evidence="1">
    <location>
        <begin position="1"/>
        <end position="81"/>
    </location>
</feature>
<sequence>MGPKGVTGKQRRLDVSPKDPKAGARTDREVTDTSGQHQAREGTAKQANDKKRLARSMRDNSRLSNPKTSKGKAQIARSTLDPTKHKAVIVLTGMKPDLTRPPDLGRENPEYINKTGDILMENVPPDGTEPKIQLEADESTE</sequence>
<dbReference type="AlphaFoldDB" id="A0AAV1DLL1"/>
<evidence type="ECO:0000313" key="2">
    <source>
        <dbReference type="EMBL" id="CAI9108732.1"/>
    </source>
</evidence>
<evidence type="ECO:0000313" key="3">
    <source>
        <dbReference type="Proteomes" id="UP001161247"/>
    </source>
</evidence>
<keyword evidence="3" id="KW-1185">Reference proteome</keyword>
<protein>
    <submittedName>
        <fullName evidence="2">OLC1v1008409C1</fullName>
    </submittedName>
</protein>
<reference evidence="2" key="1">
    <citation type="submission" date="2023-03" db="EMBL/GenBank/DDBJ databases">
        <authorList>
            <person name="Julca I."/>
        </authorList>
    </citation>
    <scope>NUCLEOTIDE SEQUENCE</scope>
</reference>
<feature type="region of interest" description="Disordered" evidence="1">
    <location>
        <begin position="93"/>
        <end position="141"/>
    </location>
</feature>